<keyword evidence="2" id="KW-0677">Repeat</keyword>
<evidence type="ECO:0000256" key="2">
    <source>
        <dbReference type="ARBA" id="ARBA00022737"/>
    </source>
</evidence>
<dbReference type="GO" id="GO:0051639">
    <property type="term" value="P:actin filament network formation"/>
    <property type="evidence" value="ECO:0007669"/>
    <property type="project" value="TreeGrafter"/>
</dbReference>
<dbReference type="GO" id="GO:0051017">
    <property type="term" value="P:actin filament bundle assembly"/>
    <property type="evidence" value="ECO:0007669"/>
    <property type="project" value="InterPro"/>
</dbReference>
<dbReference type="FunFam" id="1.10.418.10:FF:000031">
    <property type="entry name" value="Fimbrin-2 like"/>
    <property type="match status" value="1"/>
</dbReference>
<evidence type="ECO:0000313" key="6">
    <source>
        <dbReference type="EMBL" id="RLN24199.1"/>
    </source>
</evidence>
<organism evidence="6 7">
    <name type="scientific">Panicum miliaceum</name>
    <name type="common">Proso millet</name>
    <name type="synonym">Broomcorn millet</name>
    <dbReference type="NCBI Taxonomy" id="4540"/>
    <lineage>
        <taxon>Eukaryota</taxon>
        <taxon>Viridiplantae</taxon>
        <taxon>Streptophyta</taxon>
        <taxon>Embryophyta</taxon>
        <taxon>Tracheophyta</taxon>
        <taxon>Spermatophyta</taxon>
        <taxon>Magnoliopsida</taxon>
        <taxon>Liliopsida</taxon>
        <taxon>Poales</taxon>
        <taxon>Poaceae</taxon>
        <taxon>PACMAD clade</taxon>
        <taxon>Panicoideae</taxon>
        <taxon>Panicodae</taxon>
        <taxon>Paniceae</taxon>
        <taxon>Panicinae</taxon>
        <taxon>Panicum</taxon>
        <taxon>Panicum sect. Panicum</taxon>
    </lineage>
</organism>
<sequence length="328" mass="35577">MGFDGLVVVSDPYLQRRFTQADLRALQAQYAALRDASPSGRLRMRDLPAAISSLRGATVSVKADAEKENNAPEPGPGPGLTDEEWASVLKAVARADERPHQDASFELFLRVYAEMQLRLKAAGAGAGGKKAAGGIARSSSSSAVAFLTAATTTLLHTISESEKASYVGHINAYLAEDPFLKSALPIDPATDHIFHITKDGVLLCKLINLAVPGTIDERAINTKRVLNLWEKNENHTLCLNSAKAIGCTVVNIGTQDLAEGRIQLLADVNLKSTPQLVELVEDSKEMEELMSLSPEKILLRWMNFQLKKGGFQRTVTNFSSDIKVCTFD</sequence>
<dbReference type="STRING" id="4540.A0A3L6SNG2"/>
<dbReference type="PANTHER" id="PTHR19961:SF18">
    <property type="entry name" value="FI19014P1"/>
    <property type="match status" value="1"/>
</dbReference>
<dbReference type="InterPro" id="IPR001715">
    <property type="entry name" value="CH_dom"/>
</dbReference>
<evidence type="ECO:0000259" key="5">
    <source>
        <dbReference type="PROSITE" id="PS50021"/>
    </source>
</evidence>
<gene>
    <name evidence="6" type="ORF">C2845_PM07G10920</name>
</gene>
<evidence type="ECO:0000256" key="3">
    <source>
        <dbReference type="ARBA" id="ARBA00023203"/>
    </source>
</evidence>
<comment type="caution">
    <text evidence="6">The sequence shown here is derived from an EMBL/GenBank/DDBJ whole genome shotgun (WGS) entry which is preliminary data.</text>
</comment>
<comment type="subunit">
    <text evidence="1">Interacts with F-actin.</text>
</comment>
<feature type="region of interest" description="Disordered" evidence="4">
    <location>
        <begin position="61"/>
        <end position="82"/>
    </location>
</feature>
<keyword evidence="3" id="KW-0009">Actin-binding</keyword>
<dbReference type="GO" id="GO:0005884">
    <property type="term" value="C:actin filament"/>
    <property type="evidence" value="ECO:0007669"/>
    <property type="project" value="TreeGrafter"/>
</dbReference>
<dbReference type="Pfam" id="PF00307">
    <property type="entry name" value="CH"/>
    <property type="match status" value="1"/>
</dbReference>
<dbReference type="AlphaFoldDB" id="A0A3L6SNG2"/>
<evidence type="ECO:0000313" key="7">
    <source>
        <dbReference type="Proteomes" id="UP000275267"/>
    </source>
</evidence>
<dbReference type="PROSITE" id="PS50021">
    <property type="entry name" value="CH"/>
    <property type="match status" value="1"/>
</dbReference>
<dbReference type="GO" id="GO:0005737">
    <property type="term" value="C:cytoplasm"/>
    <property type="evidence" value="ECO:0007669"/>
    <property type="project" value="TreeGrafter"/>
</dbReference>
<proteinExistence type="predicted"/>
<dbReference type="InterPro" id="IPR039959">
    <property type="entry name" value="Fimbrin/Plastin"/>
</dbReference>
<dbReference type="GO" id="GO:0051015">
    <property type="term" value="F:actin filament binding"/>
    <property type="evidence" value="ECO:0007669"/>
    <property type="project" value="InterPro"/>
</dbReference>
<dbReference type="EMBL" id="PQIB02000004">
    <property type="protein sequence ID" value="RLN24199.1"/>
    <property type="molecule type" value="Genomic_DNA"/>
</dbReference>
<dbReference type="SUPFAM" id="SSF47576">
    <property type="entry name" value="Calponin-homology domain, CH-domain"/>
    <property type="match status" value="1"/>
</dbReference>
<reference evidence="7" key="1">
    <citation type="journal article" date="2019" name="Nat. Commun.">
        <title>The genome of broomcorn millet.</title>
        <authorList>
            <person name="Zou C."/>
            <person name="Miki D."/>
            <person name="Li D."/>
            <person name="Tang Q."/>
            <person name="Xiao L."/>
            <person name="Rajput S."/>
            <person name="Deng P."/>
            <person name="Jia W."/>
            <person name="Huang R."/>
            <person name="Zhang M."/>
            <person name="Sun Y."/>
            <person name="Hu J."/>
            <person name="Fu X."/>
            <person name="Schnable P.S."/>
            <person name="Li F."/>
            <person name="Zhang H."/>
            <person name="Feng B."/>
            <person name="Zhu X."/>
            <person name="Liu R."/>
            <person name="Schnable J.C."/>
            <person name="Zhu J.-K."/>
            <person name="Zhang H."/>
        </authorList>
    </citation>
    <scope>NUCLEOTIDE SEQUENCE [LARGE SCALE GENOMIC DNA]</scope>
</reference>
<name>A0A3L6SNG2_PANMI</name>
<accession>A0A3L6SNG2</accession>
<feature type="domain" description="Calponin-homology (CH)" evidence="5">
    <location>
        <begin position="160"/>
        <end position="281"/>
    </location>
</feature>
<dbReference type="PANTHER" id="PTHR19961">
    <property type="entry name" value="FIMBRIN/PLASTIN"/>
    <property type="match status" value="1"/>
</dbReference>
<protein>
    <recommendedName>
        <fullName evidence="5">Calponin-homology (CH) domain-containing protein</fullName>
    </recommendedName>
</protein>
<dbReference type="SMART" id="SM00033">
    <property type="entry name" value="CH"/>
    <property type="match status" value="1"/>
</dbReference>
<dbReference type="Proteomes" id="UP000275267">
    <property type="component" value="Unassembled WGS sequence"/>
</dbReference>
<keyword evidence="7" id="KW-1185">Reference proteome</keyword>
<dbReference type="OrthoDB" id="628311at2759"/>
<dbReference type="Gene3D" id="1.10.418.10">
    <property type="entry name" value="Calponin-like domain"/>
    <property type="match status" value="2"/>
</dbReference>
<dbReference type="InterPro" id="IPR036872">
    <property type="entry name" value="CH_dom_sf"/>
</dbReference>
<dbReference type="GO" id="GO:0032432">
    <property type="term" value="C:actin filament bundle"/>
    <property type="evidence" value="ECO:0007669"/>
    <property type="project" value="TreeGrafter"/>
</dbReference>
<evidence type="ECO:0000256" key="1">
    <source>
        <dbReference type="ARBA" id="ARBA00011385"/>
    </source>
</evidence>
<evidence type="ECO:0000256" key="4">
    <source>
        <dbReference type="SAM" id="MobiDB-lite"/>
    </source>
</evidence>